<keyword evidence="3" id="KW-1185">Reference proteome</keyword>
<sequence length="528" mass="60057">MKQSKNLRKSQLKLHNQLLWWSAAFVAIWVISGICHPLMSWFGPKQVAFKPPVFESESLSSQSLEAISNIIVKTENSQWMHGKELRVAKVVPSANAPLLQLTITGENAPETNPIRQYFDLDTQQRVDLQDEAQARWLASHYTGRSQGDIVNIEKKTEFDEGYPWVNRLLPVYVVTFQGDDKLTAYVHTETMALASLTNETKSFIQWVFQVLHTFNIFDAQDNLRVAGVFLAMLCLTGMSISGLFLIMLIKSRKIKQGERRWHRRLSYVVVVPLFAWSVTGAYHLVQMAYVESAAGMRLAKPLEVDSALLDQVPDSQGFNDSLSGLPINAISLVQLDSETLKYRVSVANQLPEQGMNDQQKLEKKYQGRSTEYTSLYFDVGSQMKVGDRGEDRRRAVELALQFSGETSDSVISVDRVTHFGPDYDFRNKRLPVWKIALGNEDKSVLFIDPTTGILVDQTHWLDRPERWAFSTLHKWNFLIPVMGRFNRDVLVVTVSVMTLCLTFMGVLMALKRRSRLREKETSKGLAVS</sequence>
<dbReference type="EMBL" id="BAABBN010000004">
    <property type="protein sequence ID" value="GAA3921027.1"/>
    <property type="molecule type" value="Genomic_DNA"/>
</dbReference>
<feature type="transmembrane region" description="Helical" evidence="1">
    <location>
        <begin position="20"/>
        <end position="42"/>
    </location>
</feature>
<accession>A0ABP7MHL2</accession>
<feature type="transmembrane region" description="Helical" evidence="1">
    <location>
        <begin position="225"/>
        <end position="249"/>
    </location>
</feature>
<reference evidence="3" key="1">
    <citation type="journal article" date="2019" name="Int. J. Syst. Evol. Microbiol.">
        <title>The Global Catalogue of Microorganisms (GCM) 10K type strain sequencing project: providing services to taxonomists for standard genome sequencing and annotation.</title>
        <authorList>
            <consortium name="The Broad Institute Genomics Platform"/>
            <consortium name="The Broad Institute Genome Sequencing Center for Infectious Disease"/>
            <person name="Wu L."/>
            <person name="Ma J."/>
        </authorList>
    </citation>
    <scope>NUCLEOTIDE SEQUENCE [LARGE SCALE GENOMIC DNA]</scope>
    <source>
        <strain evidence="3">JCM 17551</strain>
    </source>
</reference>
<comment type="caution">
    <text evidence="2">The sequence shown here is derived from an EMBL/GenBank/DDBJ whole genome shotgun (WGS) entry which is preliminary data.</text>
</comment>
<dbReference type="Proteomes" id="UP001501565">
    <property type="component" value="Unassembled WGS sequence"/>
</dbReference>
<evidence type="ECO:0000313" key="2">
    <source>
        <dbReference type="EMBL" id="GAA3921027.1"/>
    </source>
</evidence>
<feature type="transmembrane region" description="Helical" evidence="1">
    <location>
        <begin position="489"/>
        <end position="510"/>
    </location>
</feature>
<keyword evidence="1" id="KW-1133">Transmembrane helix</keyword>
<dbReference type="RefSeq" id="WP_344797274.1">
    <property type="nucleotide sequence ID" value="NZ_BAABBN010000004.1"/>
</dbReference>
<feature type="transmembrane region" description="Helical" evidence="1">
    <location>
        <begin position="265"/>
        <end position="285"/>
    </location>
</feature>
<evidence type="ECO:0000256" key="1">
    <source>
        <dbReference type="SAM" id="Phobius"/>
    </source>
</evidence>
<proteinExistence type="predicted"/>
<organism evidence="2 3">
    <name type="scientific">Litoribacillus peritrichatus</name>
    <dbReference type="NCBI Taxonomy" id="718191"/>
    <lineage>
        <taxon>Bacteria</taxon>
        <taxon>Pseudomonadati</taxon>
        <taxon>Pseudomonadota</taxon>
        <taxon>Gammaproteobacteria</taxon>
        <taxon>Oceanospirillales</taxon>
        <taxon>Oceanospirillaceae</taxon>
        <taxon>Litoribacillus</taxon>
    </lineage>
</organism>
<keyword evidence="1" id="KW-0812">Transmembrane</keyword>
<gene>
    <name evidence="2" type="ORF">GCM10022277_15990</name>
</gene>
<protein>
    <submittedName>
        <fullName evidence="2">PepSY domain-containing protein</fullName>
    </submittedName>
</protein>
<keyword evidence="1" id="KW-0472">Membrane</keyword>
<evidence type="ECO:0000313" key="3">
    <source>
        <dbReference type="Proteomes" id="UP001501565"/>
    </source>
</evidence>
<dbReference type="Pfam" id="PF03929">
    <property type="entry name" value="PepSY_TM"/>
    <property type="match status" value="1"/>
</dbReference>
<name>A0ABP7MHL2_9GAMM</name>
<dbReference type="InterPro" id="IPR005625">
    <property type="entry name" value="PepSY-ass_TM"/>
</dbReference>